<proteinExistence type="predicted"/>
<evidence type="ECO:0000313" key="1">
    <source>
        <dbReference type="EMBL" id="QGZ94011.1"/>
    </source>
</evidence>
<evidence type="ECO:0000313" key="2">
    <source>
        <dbReference type="Proteomes" id="UP000431269"/>
    </source>
</evidence>
<dbReference type="Proteomes" id="UP000431269">
    <property type="component" value="Chromosome"/>
</dbReference>
<gene>
    <name evidence="1" type="ORF">DSM104635_00827</name>
</gene>
<dbReference type="KEGG" id="tsv:DSM104635_00827"/>
<accession>A0A6I6MJF7</accession>
<protein>
    <submittedName>
        <fullName evidence="1">Uncharacterized protein</fullName>
    </submittedName>
</protein>
<dbReference type="EMBL" id="CP047045">
    <property type="protein sequence ID" value="QGZ94011.1"/>
    <property type="molecule type" value="Genomic_DNA"/>
</dbReference>
<name>A0A6I6MJF7_9CAUL</name>
<sequence>MDKINALIAAYKIAMLAAALVLAAPVVITLLTGAAQIVA</sequence>
<organism evidence="1 2">
    <name type="scientific">Terricaulis silvestris</name>
    <dbReference type="NCBI Taxonomy" id="2686094"/>
    <lineage>
        <taxon>Bacteria</taxon>
        <taxon>Pseudomonadati</taxon>
        <taxon>Pseudomonadota</taxon>
        <taxon>Alphaproteobacteria</taxon>
        <taxon>Caulobacterales</taxon>
        <taxon>Caulobacteraceae</taxon>
        <taxon>Terricaulis</taxon>
    </lineage>
</organism>
<dbReference type="AlphaFoldDB" id="A0A6I6MJF7"/>
<reference evidence="2" key="1">
    <citation type="submission" date="2019-12" db="EMBL/GenBank/DDBJ databases">
        <title>Complete genome of Terracaulis silvestris 0127_4.</title>
        <authorList>
            <person name="Vieira S."/>
            <person name="Riedel T."/>
            <person name="Sproer C."/>
            <person name="Pascual J."/>
            <person name="Boedeker C."/>
            <person name="Overmann J."/>
        </authorList>
    </citation>
    <scope>NUCLEOTIDE SEQUENCE [LARGE SCALE GENOMIC DNA]</scope>
    <source>
        <strain evidence="2">0127_4</strain>
    </source>
</reference>
<keyword evidence="2" id="KW-1185">Reference proteome</keyword>